<evidence type="ECO:0000259" key="2">
    <source>
        <dbReference type="Pfam" id="PF02517"/>
    </source>
</evidence>
<evidence type="ECO:0000313" key="3">
    <source>
        <dbReference type="EMBL" id="SMC20279.1"/>
    </source>
</evidence>
<reference evidence="3 4" key="1">
    <citation type="submission" date="2017-04" db="EMBL/GenBank/DDBJ databases">
        <authorList>
            <person name="Afonso C.L."/>
            <person name="Miller P.J."/>
            <person name="Scott M.A."/>
            <person name="Spackman E."/>
            <person name="Goraichik I."/>
            <person name="Dimitrov K.M."/>
            <person name="Suarez D.L."/>
            <person name="Swayne D.E."/>
        </authorList>
    </citation>
    <scope>NUCLEOTIDE SEQUENCE [LARGE SCALE GENOMIC DNA]</scope>
    <source>
        <strain evidence="3 4">DSM 23236</strain>
    </source>
</reference>
<feature type="domain" description="CAAX prenyl protease 2/Lysostaphin resistance protein A-like" evidence="2">
    <location>
        <begin position="119"/>
        <end position="206"/>
    </location>
</feature>
<dbReference type="STRING" id="1121001.SAMN02745857_00890"/>
<dbReference type="GO" id="GO:0006508">
    <property type="term" value="P:proteolysis"/>
    <property type="evidence" value="ECO:0007669"/>
    <property type="project" value="UniProtKB-KW"/>
</dbReference>
<proteinExistence type="predicted"/>
<dbReference type="RefSeq" id="WP_084089339.1">
    <property type="nucleotide sequence ID" value="NZ_FWXD01000004.1"/>
</dbReference>
<dbReference type="EMBL" id="FWXD01000004">
    <property type="protein sequence ID" value="SMC20279.1"/>
    <property type="molecule type" value="Genomic_DNA"/>
</dbReference>
<keyword evidence="1" id="KW-1133">Transmembrane helix</keyword>
<gene>
    <name evidence="3" type="ORF">SAMN02745857_00890</name>
</gene>
<feature type="transmembrane region" description="Helical" evidence="1">
    <location>
        <begin position="174"/>
        <end position="191"/>
    </location>
</feature>
<feature type="transmembrane region" description="Helical" evidence="1">
    <location>
        <begin position="79"/>
        <end position="100"/>
    </location>
</feature>
<accession>A0A1W1X8N5</accession>
<dbReference type="Pfam" id="PF02517">
    <property type="entry name" value="Rce1-like"/>
    <property type="match status" value="1"/>
</dbReference>
<sequence>MLTRTQFTLLLGLLWGPFILGGLATLAGPAGPVPTLNDAHCLALLGQELLQLAIGCGFLLLVGWPLPPLQLNITVRQSLGGLLLFGLAYLLTLLGQQLAVALGADASALTTLLAQINVSWPVATLVSLVNGSFEELVLVWLIFARLGHHGTGFAVGISVLLRVLAHVYQGPVGVTGVFIFALLMALAYARYRRIWPLILAHALTDLLALLQ</sequence>
<keyword evidence="3" id="KW-0645">Protease</keyword>
<dbReference type="GO" id="GO:0004175">
    <property type="term" value="F:endopeptidase activity"/>
    <property type="evidence" value="ECO:0007669"/>
    <property type="project" value="UniProtKB-ARBA"/>
</dbReference>
<name>A0A1W1X8N5_9NEIS</name>
<keyword evidence="3" id="KW-0378">Hydrolase</keyword>
<dbReference type="InterPro" id="IPR003675">
    <property type="entry name" value="Rce1/LyrA-like_dom"/>
</dbReference>
<dbReference type="GO" id="GO:0080120">
    <property type="term" value="P:CAAX-box protein maturation"/>
    <property type="evidence" value="ECO:0007669"/>
    <property type="project" value="UniProtKB-ARBA"/>
</dbReference>
<dbReference type="AlphaFoldDB" id="A0A1W1X8N5"/>
<evidence type="ECO:0000256" key="1">
    <source>
        <dbReference type="SAM" id="Phobius"/>
    </source>
</evidence>
<feature type="transmembrane region" description="Helical" evidence="1">
    <location>
        <begin position="120"/>
        <end position="143"/>
    </location>
</feature>
<feature type="transmembrane region" description="Helical" evidence="1">
    <location>
        <begin position="49"/>
        <end position="67"/>
    </location>
</feature>
<keyword evidence="1" id="KW-0812">Transmembrane</keyword>
<feature type="transmembrane region" description="Helical" evidence="1">
    <location>
        <begin position="7"/>
        <end position="29"/>
    </location>
</feature>
<keyword evidence="4" id="KW-1185">Reference proteome</keyword>
<dbReference type="Proteomes" id="UP000192761">
    <property type="component" value="Unassembled WGS sequence"/>
</dbReference>
<dbReference type="OrthoDB" id="4453618at2"/>
<protein>
    <submittedName>
        <fullName evidence="3">CAAX protease self-immunity</fullName>
    </submittedName>
</protein>
<organism evidence="3 4">
    <name type="scientific">Andreprevotia lacus DSM 23236</name>
    <dbReference type="NCBI Taxonomy" id="1121001"/>
    <lineage>
        <taxon>Bacteria</taxon>
        <taxon>Pseudomonadati</taxon>
        <taxon>Pseudomonadota</taxon>
        <taxon>Betaproteobacteria</taxon>
        <taxon>Neisseriales</taxon>
        <taxon>Chitinibacteraceae</taxon>
        <taxon>Andreprevotia</taxon>
    </lineage>
</organism>
<keyword evidence="1" id="KW-0472">Membrane</keyword>
<evidence type="ECO:0000313" key="4">
    <source>
        <dbReference type="Proteomes" id="UP000192761"/>
    </source>
</evidence>